<dbReference type="InterPro" id="IPR041260">
    <property type="entry name" value="Sld7_C"/>
</dbReference>
<dbReference type="OrthoDB" id="5599874at2759"/>
<sequence length="359" mass="38858">MEGSATARLLYRGALSLPDSYLLLDGLTFSANLIANKDLLHNPLALALESMRGRPSLRLKGTEQLKNIWIDASDDVCMDIHPTATLSRVYFENILCLSCLSPDGRTEIGVRVALGDTDGPATTEILIFGESFPSPIASTSTSSSGHTPTLAIRVARITPAARAPRPDDPTPRKPPLHLITRKQSIGDLAANTRIRPKGNAKEESEVVRRAREVMLHLPSSKARGRGKEKEKDKDKEKGAAVFKVPALPARKGDHAADIDVFGPVGDAKGKARAVNIEAVDEGIGDVEQENKSIIKKFTVRHLDAVGVSKPHPEFKELFGFVYRGTAFALRATIKKSPVSARALEALVEAHIKLYVTSPT</sequence>
<evidence type="ECO:0000313" key="3">
    <source>
        <dbReference type="EMBL" id="OAX32472.1"/>
    </source>
</evidence>
<dbReference type="Pfam" id="PF18596">
    <property type="entry name" value="Sld7_C"/>
    <property type="match status" value="1"/>
</dbReference>
<gene>
    <name evidence="3" type="ORF">K503DRAFT_860295</name>
</gene>
<organism evidence="3 4">
    <name type="scientific">Rhizopogon vinicolor AM-OR11-026</name>
    <dbReference type="NCBI Taxonomy" id="1314800"/>
    <lineage>
        <taxon>Eukaryota</taxon>
        <taxon>Fungi</taxon>
        <taxon>Dikarya</taxon>
        <taxon>Basidiomycota</taxon>
        <taxon>Agaricomycotina</taxon>
        <taxon>Agaricomycetes</taxon>
        <taxon>Agaricomycetidae</taxon>
        <taxon>Boletales</taxon>
        <taxon>Suillineae</taxon>
        <taxon>Rhizopogonaceae</taxon>
        <taxon>Rhizopogon</taxon>
    </lineage>
</organism>
<dbReference type="Proteomes" id="UP000092154">
    <property type="component" value="Unassembled WGS sequence"/>
</dbReference>
<feature type="compositionally biased region" description="Basic and acidic residues" evidence="1">
    <location>
        <begin position="225"/>
        <end position="238"/>
    </location>
</feature>
<keyword evidence="4" id="KW-1185">Reference proteome</keyword>
<proteinExistence type="predicted"/>
<feature type="domain" description="Sld7 C-terminal" evidence="2">
    <location>
        <begin position="287"/>
        <end position="355"/>
    </location>
</feature>
<protein>
    <recommendedName>
        <fullName evidence="2">Sld7 C-terminal domain-containing protein</fullName>
    </recommendedName>
</protein>
<evidence type="ECO:0000259" key="2">
    <source>
        <dbReference type="Pfam" id="PF18596"/>
    </source>
</evidence>
<feature type="region of interest" description="Disordered" evidence="1">
    <location>
        <begin position="218"/>
        <end position="238"/>
    </location>
</feature>
<dbReference type="EMBL" id="KV448998">
    <property type="protein sequence ID" value="OAX32472.1"/>
    <property type="molecule type" value="Genomic_DNA"/>
</dbReference>
<accession>A0A1B7MIP8</accession>
<dbReference type="InParanoid" id="A0A1B7MIP8"/>
<evidence type="ECO:0000313" key="4">
    <source>
        <dbReference type="Proteomes" id="UP000092154"/>
    </source>
</evidence>
<dbReference type="AlphaFoldDB" id="A0A1B7MIP8"/>
<evidence type="ECO:0000256" key="1">
    <source>
        <dbReference type="SAM" id="MobiDB-lite"/>
    </source>
</evidence>
<reference evidence="3 4" key="1">
    <citation type="submission" date="2016-06" db="EMBL/GenBank/DDBJ databases">
        <title>Comparative genomics of the ectomycorrhizal sister species Rhizopogon vinicolor and Rhizopogon vesiculosus (Basidiomycota: Boletales) reveals a divergence of the mating type B locus.</title>
        <authorList>
            <consortium name="DOE Joint Genome Institute"/>
            <person name="Mujic A.B."/>
            <person name="Kuo A."/>
            <person name="Tritt A."/>
            <person name="Lipzen A."/>
            <person name="Chen C."/>
            <person name="Johnson J."/>
            <person name="Sharma A."/>
            <person name="Barry K."/>
            <person name="Grigoriev I.V."/>
            <person name="Spatafora J.W."/>
        </authorList>
    </citation>
    <scope>NUCLEOTIDE SEQUENCE [LARGE SCALE GENOMIC DNA]</scope>
    <source>
        <strain evidence="3 4">AM-OR11-026</strain>
    </source>
</reference>
<name>A0A1B7MIP8_9AGAM</name>